<dbReference type="PANTHER" id="PTHR43046:SF12">
    <property type="entry name" value="GDP-MANNOSE MANNOSYL HYDROLASE"/>
    <property type="match status" value="1"/>
</dbReference>
<dbReference type="RefSeq" id="WP_130100829.1">
    <property type="nucleotide sequence ID" value="NZ_SDWW01000002.1"/>
</dbReference>
<gene>
    <name evidence="7" type="ORF">EUA98_01160</name>
</gene>
<keyword evidence="3 5" id="KW-0378">Hydrolase</keyword>
<dbReference type="EMBL" id="SDWW01000002">
    <property type="protein sequence ID" value="RYV52840.1"/>
    <property type="molecule type" value="Genomic_DNA"/>
</dbReference>
<evidence type="ECO:0000313" key="7">
    <source>
        <dbReference type="EMBL" id="RYV52840.1"/>
    </source>
</evidence>
<evidence type="ECO:0000256" key="5">
    <source>
        <dbReference type="RuleBase" id="RU003476"/>
    </source>
</evidence>
<dbReference type="PRINTS" id="PR00502">
    <property type="entry name" value="NUDIXFAMILY"/>
</dbReference>
<protein>
    <submittedName>
        <fullName evidence="7">NUDIX domain-containing protein</fullName>
    </submittedName>
</protein>
<comment type="cofactor">
    <cofactor evidence="1">
        <name>Mg(2+)</name>
        <dbReference type="ChEBI" id="CHEBI:18420"/>
    </cofactor>
</comment>
<dbReference type="InterPro" id="IPR000086">
    <property type="entry name" value="NUDIX_hydrolase_dom"/>
</dbReference>
<comment type="similarity">
    <text evidence="2 5">Belongs to the Nudix hydrolase family.</text>
</comment>
<dbReference type="AlphaFoldDB" id="A0A4Q5N3R2"/>
<sequence length="201" mass="22037">MTGAHGPVHQLGPEWEVGSDGVRFRLAARVILLDADDRVLLLHGCDVDQRERSWWFTVGGGIDPGESQRDAAARELFEETGITLDPAVLVGPVYARVAVFDFFRESCRQEEVFFLGRYHGAVGGAAVADGDVGRDGAGAPVDLGFSRDGWTEIEVDTIDELRWWDLDALEALDEEVFPARLPTLVRELLGGWDGVTRSLEG</sequence>
<dbReference type="PROSITE" id="PS51462">
    <property type="entry name" value="NUDIX"/>
    <property type="match status" value="1"/>
</dbReference>
<name>A0A4Q5N3R2_9MICO</name>
<dbReference type="PANTHER" id="PTHR43046">
    <property type="entry name" value="GDP-MANNOSE MANNOSYL HYDROLASE"/>
    <property type="match status" value="1"/>
</dbReference>
<proteinExistence type="inferred from homology"/>
<dbReference type="Proteomes" id="UP000293764">
    <property type="component" value="Unassembled WGS sequence"/>
</dbReference>
<dbReference type="PROSITE" id="PS00893">
    <property type="entry name" value="NUDIX_BOX"/>
    <property type="match status" value="1"/>
</dbReference>
<feature type="domain" description="Nudix hydrolase" evidence="6">
    <location>
        <begin position="23"/>
        <end position="187"/>
    </location>
</feature>
<evidence type="ECO:0000256" key="2">
    <source>
        <dbReference type="ARBA" id="ARBA00005582"/>
    </source>
</evidence>
<keyword evidence="4" id="KW-0460">Magnesium</keyword>
<dbReference type="InterPro" id="IPR020084">
    <property type="entry name" value="NUDIX_hydrolase_CS"/>
</dbReference>
<dbReference type="GO" id="GO:0016787">
    <property type="term" value="F:hydrolase activity"/>
    <property type="evidence" value="ECO:0007669"/>
    <property type="project" value="UniProtKB-KW"/>
</dbReference>
<organism evidence="7 8">
    <name type="scientific">Pengzhenrongella frigida</name>
    <dbReference type="NCBI Taxonomy" id="1259133"/>
    <lineage>
        <taxon>Bacteria</taxon>
        <taxon>Bacillati</taxon>
        <taxon>Actinomycetota</taxon>
        <taxon>Actinomycetes</taxon>
        <taxon>Micrococcales</taxon>
        <taxon>Pengzhenrongella</taxon>
    </lineage>
</organism>
<dbReference type="OrthoDB" id="9804442at2"/>
<evidence type="ECO:0000313" key="8">
    <source>
        <dbReference type="Proteomes" id="UP000293764"/>
    </source>
</evidence>
<dbReference type="InterPro" id="IPR020476">
    <property type="entry name" value="Nudix_hydrolase"/>
</dbReference>
<evidence type="ECO:0000256" key="4">
    <source>
        <dbReference type="ARBA" id="ARBA00022842"/>
    </source>
</evidence>
<evidence type="ECO:0000256" key="1">
    <source>
        <dbReference type="ARBA" id="ARBA00001946"/>
    </source>
</evidence>
<dbReference type="InterPro" id="IPR015797">
    <property type="entry name" value="NUDIX_hydrolase-like_dom_sf"/>
</dbReference>
<evidence type="ECO:0000259" key="6">
    <source>
        <dbReference type="PROSITE" id="PS51462"/>
    </source>
</evidence>
<dbReference type="Gene3D" id="3.90.79.10">
    <property type="entry name" value="Nucleoside Triphosphate Pyrophosphohydrolase"/>
    <property type="match status" value="1"/>
</dbReference>
<dbReference type="CDD" id="cd04685">
    <property type="entry name" value="NUDIX_Hydrolase"/>
    <property type="match status" value="1"/>
</dbReference>
<reference evidence="7 8" key="1">
    <citation type="submission" date="2019-01" db="EMBL/GenBank/DDBJ databases">
        <title>Novel species of Cellulomonas.</title>
        <authorList>
            <person name="Liu Q."/>
            <person name="Xin Y.-H."/>
        </authorList>
    </citation>
    <scope>NUCLEOTIDE SEQUENCE [LARGE SCALE GENOMIC DNA]</scope>
    <source>
        <strain evidence="7 8">HLT2-17</strain>
    </source>
</reference>
<dbReference type="Pfam" id="PF00293">
    <property type="entry name" value="NUDIX"/>
    <property type="match status" value="1"/>
</dbReference>
<evidence type="ECO:0000256" key="3">
    <source>
        <dbReference type="ARBA" id="ARBA00022801"/>
    </source>
</evidence>
<comment type="caution">
    <text evidence="7">The sequence shown here is derived from an EMBL/GenBank/DDBJ whole genome shotgun (WGS) entry which is preliminary data.</text>
</comment>
<keyword evidence="8" id="KW-1185">Reference proteome</keyword>
<dbReference type="SUPFAM" id="SSF55811">
    <property type="entry name" value="Nudix"/>
    <property type="match status" value="1"/>
</dbReference>
<accession>A0A4Q5N3R2</accession>